<dbReference type="Pfam" id="PF14070">
    <property type="entry name" value="YjfB_motility"/>
    <property type="match status" value="1"/>
</dbReference>
<accession>A0A1S8S8Q3</accession>
<dbReference type="Proteomes" id="UP000190973">
    <property type="component" value="Unassembled WGS sequence"/>
</dbReference>
<evidence type="ECO:0008006" key="3">
    <source>
        <dbReference type="Google" id="ProtNLM"/>
    </source>
</evidence>
<proteinExistence type="predicted"/>
<organism evidence="1 2">
    <name type="scientific">Clostridium beijerinckii</name>
    <name type="common">Clostridium MP</name>
    <dbReference type="NCBI Taxonomy" id="1520"/>
    <lineage>
        <taxon>Bacteria</taxon>
        <taxon>Bacillati</taxon>
        <taxon>Bacillota</taxon>
        <taxon>Clostridia</taxon>
        <taxon>Eubacteriales</taxon>
        <taxon>Clostridiaceae</taxon>
        <taxon>Clostridium</taxon>
    </lineage>
</organism>
<protein>
    <recommendedName>
        <fullName evidence="3">Motility protein</fullName>
    </recommendedName>
</protein>
<sequence>MDIGGMSIIMHQVSLQSAVSISVAKMAMNNEINTANEMTNMMNNVAVDTSRGTAIDVRV</sequence>
<gene>
    <name evidence="1" type="ORF">CLBCK_21500</name>
</gene>
<dbReference type="InterPro" id="IPR025906">
    <property type="entry name" value="YjfB_motility"/>
</dbReference>
<evidence type="ECO:0000313" key="1">
    <source>
        <dbReference type="EMBL" id="OOM61784.1"/>
    </source>
</evidence>
<evidence type="ECO:0000313" key="2">
    <source>
        <dbReference type="Proteomes" id="UP000190973"/>
    </source>
</evidence>
<dbReference type="AlphaFoldDB" id="A0A1S8S8Q3"/>
<comment type="caution">
    <text evidence="1">The sequence shown here is derived from an EMBL/GenBank/DDBJ whole genome shotgun (WGS) entry which is preliminary data.</text>
</comment>
<reference evidence="1 2" key="1">
    <citation type="submission" date="2016-05" db="EMBL/GenBank/DDBJ databases">
        <title>Microbial solvent formation.</title>
        <authorList>
            <person name="Poehlein A."/>
            <person name="Montoya Solano J.D."/>
            <person name="Flitsch S."/>
            <person name="Krabben P."/>
            <person name="Duerre P."/>
            <person name="Daniel R."/>
        </authorList>
    </citation>
    <scope>NUCLEOTIDE SEQUENCE [LARGE SCALE GENOMIC DNA]</scope>
    <source>
        <strain evidence="1 2">DSM 53</strain>
    </source>
</reference>
<name>A0A1S8S8Q3_CLOBE</name>
<dbReference type="RefSeq" id="WP_077838755.1">
    <property type="nucleotide sequence ID" value="NZ_JABTAE010000001.1"/>
</dbReference>
<dbReference type="EMBL" id="LZZI01000031">
    <property type="protein sequence ID" value="OOM61784.1"/>
    <property type="molecule type" value="Genomic_DNA"/>
</dbReference>